<dbReference type="InParanoid" id="A0A1V8TDS8"/>
<dbReference type="CDD" id="cd22756">
    <property type="entry name" value="OTU_OTUD3-like"/>
    <property type="match status" value="1"/>
</dbReference>
<reference evidence="3" key="1">
    <citation type="submission" date="2017-03" db="EMBL/GenBank/DDBJ databases">
        <title>Genomes of endolithic fungi from Antarctica.</title>
        <authorList>
            <person name="Coleine C."/>
            <person name="Masonjones S."/>
            <person name="Stajich J.E."/>
        </authorList>
    </citation>
    <scope>NUCLEOTIDE SEQUENCE [LARGE SCALE GENOMIC DNA]</scope>
    <source>
        <strain evidence="3">CCFEE 5527</strain>
    </source>
</reference>
<feature type="compositionally biased region" description="Low complexity" evidence="1">
    <location>
        <begin position="282"/>
        <end position="297"/>
    </location>
</feature>
<protein>
    <recommendedName>
        <fullName evidence="4">OTU domain-containing protein</fullName>
    </recommendedName>
</protein>
<dbReference type="EMBL" id="NAJO01000010">
    <property type="protein sequence ID" value="OQO09535.1"/>
    <property type="molecule type" value="Genomic_DNA"/>
</dbReference>
<evidence type="ECO:0008006" key="4">
    <source>
        <dbReference type="Google" id="ProtNLM"/>
    </source>
</evidence>
<keyword evidence="3" id="KW-1185">Reference proteome</keyword>
<evidence type="ECO:0000256" key="1">
    <source>
        <dbReference type="SAM" id="MobiDB-lite"/>
    </source>
</evidence>
<dbReference type="STRING" id="1507870.A0A1V8TDS8"/>
<feature type="region of interest" description="Disordered" evidence="1">
    <location>
        <begin position="219"/>
        <end position="384"/>
    </location>
</feature>
<comment type="caution">
    <text evidence="2">The sequence shown here is derived from an EMBL/GenBank/DDBJ whole genome shotgun (WGS) entry which is preliminary data.</text>
</comment>
<dbReference type="PANTHER" id="PTHR12419">
    <property type="entry name" value="OTU DOMAIN CONTAINING PROTEIN"/>
    <property type="match status" value="1"/>
</dbReference>
<dbReference type="GO" id="GO:0016579">
    <property type="term" value="P:protein deubiquitination"/>
    <property type="evidence" value="ECO:0007669"/>
    <property type="project" value="TreeGrafter"/>
</dbReference>
<dbReference type="OrthoDB" id="409956at2759"/>
<dbReference type="GO" id="GO:0004843">
    <property type="term" value="F:cysteine-type deubiquitinase activity"/>
    <property type="evidence" value="ECO:0007669"/>
    <property type="project" value="TreeGrafter"/>
</dbReference>
<feature type="compositionally biased region" description="Polar residues" evidence="1">
    <location>
        <begin position="303"/>
        <end position="313"/>
    </location>
</feature>
<evidence type="ECO:0000313" key="3">
    <source>
        <dbReference type="Proteomes" id="UP000192596"/>
    </source>
</evidence>
<dbReference type="Proteomes" id="UP000192596">
    <property type="component" value="Unassembled WGS sequence"/>
</dbReference>
<evidence type="ECO:0000313" key="2">
    <source>
        <dbReference type="EMBL" id="OQO09535.1"/>
    </source>
</evidence>
<organism evidence="2 3">
    <name type="scientific">Cryoendolithus antarcticus</name>
    <dbReference type="NCBI Taxonomy" id="1507870"/>
    <lineage>
        <taxon>Eukaryota</taxon>
        <taxon>Fungi</taxon>
        <taxon>Dikarya</taxon>
        <taxon>Ascomycota</taxon>
        <taxon>Pezizomycotina</taxon>
        <taxon>Dothideomycetes</taxon>
        <taxon>Dothideomycetidae</taxon>
        <taxon>Cladosporiales</taxon>
        <taxon>Cladosporiaceae</taxon>
        <taxon>Cryoendolithus</taxon>
    </lineage>
</organism>
<feature type="compositionally biased region" description="Basic and acidic residues" evidence="1">
    <location>
        <begin position="361"/>
        <end position="381"/>
    </location>
</feature>
<dbReference type="AlphaFoldDB" id="A0A1V8TDS8"/>
<dbReference type="PANTHER" id="PTHR12419:SF7">
    <property type="entry name" value="OTU DOMAIN-CONTAINING PROTEIN 3"/>
    <property type="match status" value="1"/>
</dbReference>
<dbReference type="Gene3D" id="3.90.70.80">
    <property type="match status" value="1"/>
</dbReference>
<feature type="compositionally biased region" description="Basic and acidic residues" evidence="1">
    <location>
        <begin position="247"/>
        <end position="269"/>
    </location>
</feature>
<name>A0A1V8TDS8_9PEZI</name>
<dbReference type="InterPro" id="IPR050704">
    <property type="entry name" value="Peptidase_C85-like"/>
</dbReference>
<feature type="compositionally biased region" description="Low complexity" evidence="1">
    <location>
        <begin position="219"/>
        <end position="229"/>
    </location>
</feature>
<dbReference type="SUPFAM" id="SSF54001">
    <property type="entry name" value="Cysteine proteinases"/>
    <property type="match status" value="1"/>
</dbReference>
<gene>
    <name evidence="2" type="ORF">B0A48_04937</name>
</gene>
<sequence>MYGNQASHVNIRAHVINYMREHAAYYKQFIDVQPGGGTRRNPKRKNAGAYSTPTNFTPPSDADIDRVFDRHLQAMAKGGTYGDNMEITAFSSALGWDVKIYQRDFAYMISGSGEAGGDGTRPVAHIAYHMWEHYSSIRNVHGPHSGLPEVRPTVLSPEEEALQREKMAATPYVAQAWEIDRVASVLTFLTDKPAIRRALEASRGNIDRAANILMEAEENFSASSAQESSSVERDQESEDDVHAGPNKKQDRRMSRASRKDKPRSQESKHAFSRLQIVHDSQESISSSWESEASSLPEDGPHTDNGSFSTTASQEPDAASDPPRKPSIKLKLHGPKPPLSSDPHHRLPSGKTSLLQPGPRPTARDRKDIKKQAQKAARKERQQVAMREQNGVAAMAAGVELRKSGMTETPPLETLRTLYI</sequence>
<dbReference type="InterPro" id="IPR038765">
    <property type="entry name" value="Papain-like_cys_pep_sf"/>
</dbReference>
<feature type="region of interest" description="Disordered" evidence="1">
    <location>
        <begin position="34"/>
        <end position="56"/>
    </location>
</feature>
<accession>A0A1V8TDS8</accession>
<proteinExistence type="predicted"/>